<evidence type="ECO:0000313" key="1">
    <source>
        <dbReference type="EMBL" id="KAG5570375.1"/>
    </source>
</evidence>
<keyword evidence="2" id="KW-1185">Reference proteome</keyword>
<dbReference type="Proteomes" id="UP000824120">
    <property type="component" value="Chromosome 12"/>
</dbReference>
<evidence type="ECO:0000313" key="2">
    <source>
        <dbReference type="Proteomes" id="UP000824120"/>
    </source>
</evidence>
<organism evidence="1 2">
    <name type="scientific">Solanum commersonii</name>
    <name type="common">Commerson's wild potato</name>
    <name type="synonym">Commerson's nightshade</name>
    <dbReference type="NCBI Taxonomy" id="4109"/>
    <lineage>
        <taxon>Eukaryota</taxon>
        <taxon>Viridiplantae</taxon>
        <taxon>Streptophyta</taxon>
        <taxon>Embryophyta</taxon>
        <taxon>Tracheophyta</taxon>
        <taxon>Spermatophyta</taxon>
        <taxon>Magnoliopsida</taxon>
        <taxon>eudicotyledons</taxon>
        <taxon>Gunneridae</taxon>
        <taxon>Pentapetalae</taxon>
        <taxon>asterids</taxon>
        <taxon>lamiids</taxon>
        <taxon>Solanales</taxon>
        <taxon>Solanaceae</taxon>
        <taxon>Solanoideae</taxon>
        <taxon>Solaneae</taxon>
        <taxon>Solanum</taxon>
    </lineage>
</organism>
<sequence length="96" mass="10911">MFTSSLQQTSIMPLESLERLIRLGQDSNLQSSGHESDELTNSSTPRLHCRFFCRERTLPFSTLWQRNGCADFVSNLEVEILDASSKGMAFEQSMPH</sequence>
<gene>
    <name evidence="1" type="ORF">H5410_060141</name>
</gene>
<name>A0A9J5W4R8_SOLCO</name>
<proteinExistence type="predicted"/>
<dbReference type="EMBL" id="JACXVP010000012">
    <property type="protein sequence ID" value="KAG5570375.1"/>
    <property type="molecule type" value="Genomic_DNA"/>
</dbReference>
<dbReference type="AlphaFoldDB" id="A0A9J5W4R8"/>
<protein>
    <submittedName>
        <fullName evidence="1">Uncharacterized protein</fullName>
    </submittedName>
</protein>
<reference evidence="1 2" key="1">
    <citation type="submission" date="2020-09" db="EMBL/GenBank/DDBJ databases">
        <title>De no assembly of potato wild relative species, Solanum commersonii.</title>
        <authorList>
            <person name="Cho K."/>
        </authorList>
    </citation>
    <scope>NUCLEOTIDE SEQUENCE [LARGE SCALE GENOMIC DNA]</scope>
    <source>
        <strain evidence="1">LZ3.2</strain>
        <tissue evidence="1">Leaf</tissue>
    </source>
</reference>
<accession>A0A9J5W4R8</accession>
<comment type="caution">
    <text evidence="1">The sequence shown here is derived from an EMBL/GenBank/DDBJ whole genome shotgun (WGS) entry which is preliminary data.</text>
</comment>